<accession>Q33AN3</accession>
<dbReference type="AlphaFoldDB" id="Q33AN3"/>
<protein>
    <submittedName>
        <fullName evidence="1">Uncharacterized protein</fullName>
    </submittedName>
</protein>
<gene>
    <name evidence="1" type="ordered locus">LOC_Os10g09080</name>
</gene>
<reference evidence="1" key="1">
    <citation type="journal article" date="2003" name="Science">
        <title>In-depth view of structure, activity, and evolution of rice chromosome 10.</title>
        <authorList>
            <consortium name="Rice Chromosome 10 Sequencing Consortium"/>
        </authorList>
    </citation>
    <scope>NUCLEOTIDE SEQUENCE [LARGE SCALE GENOMIC DNA]</scope>
</reference>
<name>Q33AN3_ORYSJ</name>
<organism evidence="1">
    <name type="scientific">Oryza sativa subsp. japonica</name>
    <name type="common">Rice</name>
    <dbReference type="NCBI Taxonomy" id="39947"/>
    <lineage>
        <taxon>Eukaryota</taxon>
        <taxon>Viridiplantae</taxon>
        <taxon>Streptophyta</taxon>
        <taxon>Embryophyta</taxon>
        <taxon>Tracheophyta</taxon>
        <taxon>Spermatophyta</taxon>
        <taxon>Magnoliopsida</taxon>
        <taxon>Liliopsida</taxon>
        <taxon>Poales</taxon>
        <taxon>Poaceae</taxon>
        <taxon>BOP clade</taxon>
        <taxon>Oryzoideae</taxon>
        <taxon>Oryzeae</taxon>
        <taxon>Oryzinae</taxon>
        <taxon>Oryza</taxon>
        <taxon>Oryza sativa</taxon>
    </lineage>
</organism>
<evidence type="ECO:0000313" key="1">
    <source>
        <dbReference type="EMBL" id="ABB46892.1"/>
    </source>
</evidence>
<dbReference type="EMBL" id="DP000086">
    <property type="protein sequence ID" value="ABB46892.1"/>
    <property type="molecule type" value="Genomic_DNA"/>
</dbReference>
<proteinExistence type="predicted"/>
<reference evidence="1" key="3">
    <citation type="submission" date="2006-07" db="EMBL/GenBank/DDBJ databases">
        <authorList>
            <person name="Buell R."/>
        </authorList>
    </citation>
    <scope>NUCLEOTIDE SEQUENCE</scope>
</reference>
<sequence length="137" mass="15644">MVERRLRRTKSKSTFKGKKTKENLKKMFEKVYAAFEPLSDVDGESEDEDKGKNISGVCFMAHGESDSECEDNDLKQQQQSVFDCSICTLNKMKLKHALGRVEYMEDVVKTNEVLSCPKCRKSKSVMVDCENCANLEK</sequence>
<reference evidence="1" key="2">
    <citation type="submission" date="2003-05" db="EMBL/GenBank/DDBJ databases">
        <authorList>
            <person name="Buell C.R."/>
            <person name="Wing R.A."/>
            <person name="McCombie W.R."/>
            <person name="Messing J."/>
            <person name="Yuan Q."/>
            <person name="Ouyang S."/>
        </authorList>
    </citation>
    <scope>NUCLEOTIDE SEQUENCE</scope>
</reference>